<keyword evidence="3" id="KW-1185">Reference proteome</keyword>
<protein>
    <recommendedName>
        <fullName evidence="1">Carboxymuconolactone decarboxylase-like domain-containing protein</fullName>
    </recommendedName>
</protein>
<feature type="domain" description="Carboxymuconolactone decarboxylase-like" evidence="1">
    <location>
        <begin position="33"/>
        <end position="101"/>
    </location>
</feature>
<sequence>MSETTSGKTPTCDRLRESGNWNAAWQPFYELDPAWTEKFMSMAMHPIASGVLEPKVVEFIAIAVDASCTHMYAPGTRRHIRKALELGATKEEITAVLQAVSVLGIHASSLGAPILLEELAAMAEQRATDERAVA</sequence>
<dbReference type="SUPFAM" id="SSF69118">
    <property type="entry name" value="AhpD-like"/>
    <property type="match status" value="1"/>
</dbReference>
<dbReference type="RefSeq" id="WP_129564467.1">
    <property type="nucleotide sequence ID" value="NZ_CADIKL010000018.1"/>
</dbReference>
<dbReference type="GO" id="GO:0051920">
    <property type="term" value="F:peroxiredoxin activity"/>
    <property type="evidence" value="ECO:0007669"/>
    <property type="project" value="InterPro"/>
</dbReference>
<gene>
    <name evidence="2" type="ORF">LMG28688_03773</name>
</gene>
<dbReference type="PANTHER" id="PTHR33930">
    <property type="entry name" value="ALKYL HYDROPEROXIDE REDUCTASE AHPD"/>
    <property type="match status" value="1"/>
</dbReference>
<organism evidence="2 3">
    <name type="scientific">Paraburkholderia caffeinitolerans</name>
    <dbReference type="NCBI Taxonomy" id="1723730"/>
    <lineage>
        <taxon>Bacteria</taxon>
        <taxon>Pseudomonadati</taxon>
        <taxon>Pseudomonadota</taxon>
        <taxon>Betaproteobacteria</taxon>
        <taxon>Burkholderiales</taxon>
        <taxon>Burkholderiaceae</taxon>
        <taxon>Paraburkholderia</taxon>
    </lineage>
</organism>
<dbReference type="InterPro" id="IPR029032">
    <property type="entry name" value="AhpD-like"/>
</dbReference>
<proteinExistence type="predicted"/>
<reference evidence="2 3" key="1">
    <citation type="submission" date="2020-04" db="EMBL/GenBank/DDBJ databases">
        <authorList>
            <person name="De Canck E."/>
        </authorList>
    </citation>
    <scope>NUCLEOTIDE SEQUENCE [LARGE SCALE GENOMIC DNA]</scope>
    <source>
        <strain evidence="2 3">LMG 28688</strain>
    </source>
</reference>
<evidence type="ECO:0000313" key="3">
    <source>
        <dbReference type="Proteomes" id="UP000494119"/>
    </source>
</evidence>
<name>A0A6J5G7W8_9BURK</name>
<dbReference type="Proteomes" id="UP000494119">
    <property type="component" value="Unassembled WGS sequence"/>
</dbReference>
<accession>A0A6J5G7W8</accession>
<dbReference type="AlphaFoldDB" id="A0A6J5G7W8"/>
<dbReference type="EMBL" id="CADIKL010000018">
    <property type="protein sequence ID" value="CAB3793624.1"/>
    <property type="molecule type" value="Genomic_DNA"/>
</dbReference>
<dbReference type="InterPro" id="IPR003779">
    <property type="entry name" value="CMD-like"/>
</dbReference>
<evidence type="ECO:0000313" key="2">
    <source>
        <dbReference type="EMBL" id="CAB3793624.1"/>
    </source>
</evidence>
<dbReference type="PANTHER" id="PTHR33930:SF2">
    <property type="entry name" value="BLR3452 PROTEIN"/>
    <property type="match status" value="1"/>
</dbReference>
<dbReference type="Gene3D" id="1.20.1290.10">
    <property type="entry name" value="AhpD-like"/>
    <property type="match status" value="1"/>
</dbReference>
<evidence type="ECO:0000259" key="1">
    <source>
        <dbReference type="Pfam" id="PF02627"/>
    </source>
</evidence>
<dbReference type="Pfam" id="PF02627">
    <property type="entry name" value="CMD"/>
    <property type="match status" value="1"/>
</dbReference>